<dbReference type="Gene3D" id="3.40.630.10">
    <property type="entry name" value="Zn peptidases"/>
    <property type="match status" value="1"/>
</dbReference>
<proteinExistence type="predicted"/>
<sequence>MSNDPIRILEASPRCVWGENVDDFLQRLGGTSLIQVPGRDRSRCRAVATLLHGNEPSGTHALHQYLRSGQVPAVDLLCFVVSVETALHERLFLYRHLPGLRDMNRCFLAPFDDLPGQVAQRMMQLLDQYQPECVIDIHNTSGAGPAFGVVSREDSLHEALVCLFTHHLVVTDLRLGALMELSTPQRPIVTIECGGAGDARADRVAYEGLVRYAERDQVLRLESGQRMELYHSPVRLELESGATLAFDTRPVAGMDLTVPPDLERFNFGTAPEGTFIGWVGPNSRQRFSARNGNGIDRFDEWFRVDDQRLLTAQPLRLFMVTHRQDIALSDCLFYAAPEAGHSRLDS</sequence>
<keyword evidence="2" id="KW-1185">Reference proteome</keyword>
<dbReference type="GO" id="GO:0046872">
    <property type="term" value="F:metal ion binding"/>
    <property type="evidence" value="ECO:0007669"/>
    <property type="project" value="UniProtKB-KW"/>
</dbReference>
<protein>
    <recommendedName>
        <fullName evidence="3">Succinylglutamate desuccinylase / Aspartoacylase family protein</fullName>
    </recommendedName>
</protein>
<dbReference type="RefSeq" id="WP_104002887.1">
    <property type="nucleotide sequence ID" value="NZ_FNVQ01000001.1"/>
</dbReference>
<organism evidence="1 2">
    <name type="scientific">Marinobacterium lutimaris</name>
    <dbReference type="NCBI Taxonomy" id="568106"/>
    <lineage>
        <taxon>Bacteria</taxon>
        <taxon>Pseudomonadati</taxon>
        <taxon>Pseudomonadota</taxon>
        <taxon>Gammaproteobacteria</taxon>
        <taxon>Oceanospirillales</taxon>
        <taxon>Oceanospirillaceae</taxon>
        <taxon>Marinobacterium</taxon>
    </lineage>
</organism>
<dbReference type="SUPFAM" id="SSF53187">
    <property type="entry name" value="Zn-dependent exopeptidases"/>
    <property type="match status" value="1"/>
</dbReference>
<dbReference type="OrthoDB" id="9782876at2"/>
<dbReference type="AlphaFoldDB" id="A0A1H5Z7T6"/>
<accession>A0A1H5Z7T6</accession>
<reference evidence="1 2" key="1">
    <citation type="submission" date="2016-10" db="EMBL/GenBank/DDBJ databases">
        <authorList>
            <person name="de Groot N.N."/>
        </authorList>
    </citation>
    <scope>NUCLEOTIDE SEQUENCE [LARGE SCALE GENOMIC DNA]</scope>
    <source>
        <strain evidence="1 2">DSM 22012</strain>
    </source>
</reference>
<gene>
    <name evidence="1" type="ORF">SAMN05444390_1012035</name>
</gene>
<evidence type="ECO:0000313" key="2">
    <source>
        <dbReference type="Proteomes" id="UP000236745"/>
    </source>
</evidence>
<evidence type="ECO:0008006" key="3">
    <source>
        <dbReference type="Google" id="ProtNLM"/>
    </source>
</evidence>
<evidence type="ECO:0000313" key="1">
    <source>
        <dbReference type="EMBL" id="SEG31775.1"/>
    </source>
</evidence>
<dbReference type="Proteomes" id="UP000236745">
    <property type="component" value="Unassembled WGS sequence"/>
</dbReference>
<dbReference type="EMBL" id="FNVQ01000001">
    <property type="protein sequence ID" value="SEG31775.1"/>
    <property type="molecule type" value="Genomic_DNA"/>
</dbReference>
<dbReference type="GO" id="GO:0016788">
    <property type="term" value="F:hydrolase activity, acting on ester bonds"/>
    <property type="evidence" value="ECO:0007669"/>
    <property type="project" value="InterPro"/>
</dbReference>
<name>A0A1H5Z7T6_9GAMM</name>